<dbReference type="EMBL" id="LFVU01000013">
    <property type="protein sequence ID" value="KMT22353.1"/>
    <property type="molecule type" value="Genomic_DNA"/>
</dbReference>
<sequence length="345" mass="37832">MFNKLNKGKSIVLFLLLTLLVGCSPSNLSKNKVIEDKLIISTYSVENSGGISLFDVNSKVEKTLVKDRKVAVSGDLSKDESQVAYADALSDSDPWQIYLHSLKDNKVLQVTNDSPSKGGARFVNNNLVCFLTVANEMTKVAKLDVNKKTTNIIDKVNLDREAEAFDVKDNNIIISTLSNSLNIKTWEENGGEFKPIPHVILKANLNGEKLKEVGKINASYIDSISYSSNQNKVIICGTDINGNSGAGIYELSLDTGKVATIVTENSIATIKNSSAKEISRPILASSSKDENIIYFTGVSKESAQVTIAEIETYPSTIYSYNTKTKEIKEIYNPKIPSKVFDLNIK</sequence>
<reference evidence="1 2" key="1">
    <citation type="submission" date="2015-06" db="EMBL/GenBank/DDBJ databases">
        <title>Draft genome sequence of the purine-degrading Clostridium cylindrosporum HC-1 (DSM 605).</title>
        <authorList>
            <person name="Poehlein A."/>
            <person name="Schiel-Bengelsdorf B."/>
            <person name="Bengelsdorf F."/>
            <person name="Daniel R."/>
            <person name="Duerre P."/>
        </authorList>
    </citation>
    <scope>NUCLEOTIDE SEQUENCE [LARGE SCALE GENOMIC DNA]</scope>
    <source>
        <strain evidence="1 2">DSM 605</strain>
    </source>
</reference>
<dbReference type="SUPFAM" id="SSF69304">
    <property type="entry name" value="Tricorn protease N-terminal domain"/>
    <property type="match status" value="1"/>
</dbReference>
<gene>
    <name evidence="1" type="ORF">CLCY_19c00040</name>
</gene>
<dbReference type="PATRIC" id="fig|1121307.3.peg.357"/>
<name>A0A0J8DDQ2_CLOCY</name>
<dbReference type="Proteomes" id="UP000036756">
    <property type="component" value="Unassembled WGS sequence"/>
</dbReference>
<comment type="caution">
    <text evidence="1">The sequence shown here is derived from an EMBL/GenBank/DDBJ whole genome shotgun (WGS) entry which is preliminary data.</text>
</comment>
<keyword evidence="2" id="KW-1185">Reference proteome</keyword>
<dbReference type="STRING" id="1121307.CLCY_19c00040"/>
<dbReference type="OrthoDB" id="1936864at2"/>
<dbReference type="AlphaFoldDB" id="A0A0J8DDQ2"/>
<evidence type="ECO:0000313" key="1">
    <source>
        <dbReference type="EMBL" id="KMT22353.1"/>
    </source>
</evidence>
<organism evidence="1 2">
    <name type="scientific">Clostridium cylindrosporum DSM 605</name>
    <dbReference type="NCBI Taxonomy" id="1121307"/>
    <lineage>
        <taxon>Bacteria</taxon>
        <taxon>Bacillati</taxon>
        <taxon>Bacillota</taxon>
        <taxon>Clostridia</taxon>
        <taxon>Eubacteriales</taxon>
        <taxon>Clostridiaceae</taxon>
        <taxon>Clostridium</taxon>
    </lineage>
</organism>
<protein>
    <submittedName>
        <fullName evidence="1">Putative glycoprotein or S-layer protein</fullName>
    </submittedName>
</protein>
<proteinExistence type="predicted"/>
<accession>A0A0J8DDQ2</accession>
<dbReference type="PROSITE" id="PS51257">
    <property type="entry name" value="PROKAR_LIPOPROTEIN"/>
    <property type="match status" value="1"/>
</dbReference>
<evidence type="ECO:0000313" key="2">
    <source>
        <dbReference type="Proteomes" id="UP000036756"/>
    </source>
</evidence>